<protein>
    <submittedName>
        <fullName evidence="3">Short chain dehydrogenase</fullName>
    </submittedName>
</protein>
<gene>
    <name evidence="3" type="ORF">L2749_13700</name>
</gene>
<comment type="caution">
    <text evidence="3">The sequence shown here is derived from an EMBL/GenBank/DDBJ whole genome shotgun (WGS) entry which is preliminary data.</text>
</comment>
<dbReference type="RefSeq" id="WP_248972642.1">
    <property type="nucleotide sequence ID" value="NZ_JAKILJ010000031.1"/>
</dbReference>
<dbReference type="GO" id="GO:0016491">
    <property type="term" value="F:oxidoreductase activity"/>
    <property type="evidence" value="ECO:0007669"/>
    <property type="project" value="UniProtKB-KW"/>
</dbReference>
<dbReference type="Gene3D" id="3.40.50.720">
    <property type="entry name" value="NAD(P)-binding Rossmann-like Domain"/>
    <property type="match status" value="1"/>
</dbReference>
<dbReference type="PANTHER" id="PTHR43477">
    <property type="entry name" value="DIHYDROANTICAPSIN 7-DEHYDROGENASE"/>
    <property type="match status" value="1"/>
</dbReference>
<keyword evidence="4" id="KW-1185">Reference proteome</keyword>
<evidence type="ECO:0000313" key="3">
    <source>
        <dbReference type="EMBL" id="MCL1106297.1"/>
    </source>
</evidence>
<dbReference type="InterPro" id="IPR002347">
    <property type="entry name" value="SDR_fam"/>
</dbReference>
<reference evidence="3" key="1">
    <citation type="submission" date="2022-01" db="EMBL/GenBank/DDBJ databases">
        <title>Whole genome-based taxonomy of the Shewanellaceae.</title>
        <authorList>
            <person name="Martin-Rodriguez A.J."/>
        </authorList>
    </citation>
    <scope>NUCLEOTIDE SEQUENCE</scope>
    <source>
        <strain evidence="3">DSM 23803</strain>
    </source>
</reference>
<evidence type="ECO:0000256" key="1">
    <source>
        <dbReference type="ARBA" id="ARBA00006484"/>
    </source>
</evidence>
<dbReference type="PANTHER" id="PTHR43477:SF1">
    <property type="entry name" value="DIHYDROANTICAPSIN 7-DEHYDROGENASE"/>
    <property type="match status" value="1"/>
</dbReference>
<dbReference type="PRINTS" id="PR00081">
    <property type="entry name" value="GDHRDH"/>
</dbReference>
<evidence type="ECO:0000256" key="2">
    <source>
        <dbReference type="ARBA" id="ARBA00023002"/>
    </source>
</evidence>
<dbReference type="AlphaFoldDB" id="A0A9X1Z752"/>
<dbReference type="Pfam" id="PF13561">
    <property type="entry name" value="adh_short_C2"/>
    <property type="match status" value="1"/>
</dbReference>
<dbReference type="SUPFAM" id="SSF51735">
    <property type="entry name" value="NAD(P)-binding Rossmann-fold domains"/>
    <property type="match status" value="1"/>
</dbReference>
<accession>A0A9X1Z752</accession>
<proteinExistence type="inferred from homology"/>
<dbReference type="InterPro" id="IPR036291">
    <property type="entry name" value="NAD(P)-bd_dom_sf"/>
</dbReference>
<comment type="similarity">
    <text evidence="1">Belongs to the short-chain dehydrogenases/reductases (SDR) family.</text>
</comment>
<sequence>MMKIVLIGATGMIGKAVAQELHDHDVISVGYNNGDYQVDIEDIASIEALFASIGQVDAVISTTGLIAFAPITELSQAQIVMTVNNKLIGHIALFQVAQKYICKGGSFTMTSGYLAQHPMVGSSVISVVNAGLDSFAKAAALEFGNALRTNTVSPHFVKETMELMGMDSTDGVSAADTAKAYRVAIETNVSGAALDTKDYI</sequence>
<keyword evidence="2" id="KW-0560">Oxidoreductase</keyword>
<evidence type="ECO:0000313" key="4">
    <source>
        <dbReference type="Proteomes" id="UP001139408"/>
    </source>
</evidence>
<organism evidence="3 4">
    <name type="scientific">Shewanella algicola</name>
    <dbReference type="NCBI Taxonomy" id="640633"/>
    <lineage>
        <taxon>Bacteria</taxon>
        <taxon>Pseudomonadati</taxon>
        <taxon>Pseudomonadota</taxon>
        <taxon>Gammaproteobacteria</taxon>
        <taxon>Alteromonadales</taxon>
        <taxon>Shewanellaceae</taxon>
        <taxon>Shewanella</taxon>
    </lineage>
</organism>
<dbReference type="Proteomes" id="UP001139408">
    <property type="component" value="Unassembled WGS sequence"/>
</dbReference>
<name>A0A9X1Z752_9GAMM</name>
<dbReference type="NCBIfam" id="NF005754">
    <property type="entry name" value="PRK07578.1"/>
    <property type="match status" value="1"/>
</dbReference>
<dbReference type="InterPro" id="IPR051122">
    <property type="entry name" value="SDR_DHRS6-like"/>
</dbReference>
<dbReference type="CDD" id="cd11731">
    <property type="entry name" value="Lin1944_like_SDR_c"/>
    <property type="match status" value="1"/>
</dbReference>
<dbReference type="EMBL" id="JAKILJ010000031">
    <property type="protein sequence ID" value="MCL1106297.1"/>
    <property type="molecule type" value="Genomic_DNA"/>
</dbReference>